<evidence type="ECO:0000256" key="2">
    <source>
        <dbReference type="ARBA" id="ARBA00022737"/>
    </source>
</evidence>
<keyword evidence="5" id="KW-1133">Transmembrane helix</keyword>
<evidence type="ECO:0000313" key="7">
    <source>
        <dbReference type="Proteomes" id="UP001295684"/>
    </source>
</evidence>
<accession>A0AAD1U3P6</accession>
<feature type="transmembrane region" description="Helical" evidence="5">
    <location>
        <begin position="880"/>
        <end position="897"/>
    </location>
</feature>
<dbReference type="GO" id="GO:0005615">
    <property type="term" value="C:extracellular space"/>
    <property type="evidence" value="ECO:0007669"/>
    <property type="project" value="TreeGrafter"/>
</dbReference>
<dbReference type="Proteomes" id="UP001295684">
    <property type="component" value="Unassembled WGS sequence"/>
</dbReference>
<keyword evidence="5" id="KW-0812">Transmembrane</keyword>
<reference evidence="6" key="1">
    <citation type="submission" date="2023-07" db="EMBL/GenBank/DDBJ databases">
        <authorList>
            <consortium name="AG Swart"/>
            <person name="Singh M."/>
            <person name="Singh A."/>
            <person name="Seah K."/>
            <person name="Emmerich C."/>
        </authorList>
    </citation>
    <scope>NUCLEOTIDE SEQUENCE</scope>
    <source>
        <strain evidence="6">DP1</strain>
    </source>
</reference>
<feature type="region of interest" description="Disordered" evidence="4">
    <location>
        <begin position="1007"/>
        <end position="1047"/>
    </location>
</feature>
<evidence type="ECO:0000256" key="3">
    <source>
        <dbReference type="ARBA" id="ARBA00023157"/>
    </source>
</evidence>
<dbReference type="Pfam" id="PF13948">
    <property type="entry name" value="DUF4215"/>
    <property type="match status" value="6"/>
</dbReference>
<proteinExistence type="predicted"/>
<dbReference type="InterPro" id="IPR011936">
    <property type="entry name" value="Myxo_disulph_rpt"/>
</dbReference>
<feature type="transmembrane region" description="Helical" evidence="5">
    <location>
        <begin position="912"/>
        <end position="937"/>
    </location>
</feature>
<dbReference type="NCBIfam" id="TIGR02232">
    <property type="entry name" value="myxo_disulf_rpt"/>
    <property type="match status" value="11"/>
</dbReference>
<name>A0AAD1U3P6_EUPCR</name>
<keyword evidence="1" id="KW-0732">Signal</keyword>
<feature type="transmembrane region" description="Helical" evidence="5">
    <location>
        <begin position="7"/>
        <end position="30"/>
    </location>
</feature>
<keyword evidence="5" id="KW-0472">Membrane</keyword>
<feature type="transmembrane region" description="Helical" evidence="5">
    <location>
        <begin position="735"/>
        <end position="757"/>
    </location>
</feature>
<keyword evidence="7" id="KW-1185">Reference proteome</keyword>
<evidence type="ECO:0000256" key="4">
    <source>
        <dbReference type="SAM" id="MobiDB-lite"/>
    </source>
</evidence>
<keyword evidence="3" id="KW-1015">Disulfide bond</keyword>
<keyword evidence="2" id="KW-0677">Repeat</keyword>
<feature type="transmembrane region" description="Helical" evidence="5">
    <location>
        <begin position="848"/>
        <end position="868"/>
    </location>
</feature>
<comment type="caution">
    <text evidence="6">The sequence shown here is derived from an EMBL/GenBank/DDBJ whole genome shotgun (WGS) entry which is preliminary data.</text>
</comment>
<dbReference type="GO" id="GO:0007166">
    <property type="term" value="P:cell surface receptor signaling pathway"/>
    <property type="evidence" value="ECO:0007669"/>
    <property type="project" value="TreeGrafter"/>
</dbReference>
<evidence type="ECO:0000256" key="5">
    <source>
        <dbReference type="SAM" id="Phobius"/>
    </source>
</evidence>
<dbReference type="GO" id="GO:0006508">
    <property type="term" value="P:proteolysis"/>
    <property type="evidence" value="ECO:0007669"/>
    <property type="project" value="TreeGrafter"/>
</dbReference>
<feature type="transmembrane region" description="Helical" evidence="5">
    <location>
        <begin position="679"/>
        <end position="700"/>
    </location>
</feature>
<dbReference type="InterPro" id="IPR043543">
    <property type="entry name" value="PAPPA/PAPPA2"/>
</dbReference>
<feature type="transmembrane region" description="Helical" evidence="5">
    <location>
        <begin position="777"/>
        <end position="797"/>
    </location>
</feature>
<gene>
    <name evidence="6" type="ORF">ECRASSUSDP1_LOCUS1226</name>
</gene>
<organism evidence="6 7">
    <name type="scientific">Euplotes crassus</name>
    <dbReference type="NCBI Taxonomy" id="5936"/>
    <lineage>
        <taxon>Eukaryota</taxon>
        <taxon>Sar</taxon>
        <taxon>Alveolata</taxon>
        <taxon>Ciliophora</taxon>
        <taxon>Intramacronucleata</taxon>
        <taxon>Spirotrichea</taxon>
        <taxon>Hypotrichia</taxon>
        <taxon>Euplotida</taxon>
        <taxon>Euplotidae</taxon>
        <taxon>Moneuplotes</taxon>
    </lineage>
</organism>
<dbReference type="PANTHER" id="PTHR46130">
    <property type="entry name" value="LAMGL DOMAIN-CONTAINING PROTEIN"/>
    <property type="match status" value="1"/>
</dbReference>
<dbReference type="PROSITE" id="PS51257">
    <property type="entry name" value="PROKAR_LIPOPROTEIN"/>
    <property type="match status" value="1"/>
</dbReference>
<dbReference type="AlphaFoldDB" id="A0AAD1U3P6"/>
<dbReference type="PANTHER" id="PTHR46130:SF3">
    <property type="entry name" value="CHROMOSOME UNDETERMINED SCAFFOLD_33, WHOLE GENOME SHOTGUN SEQUENCE"/>
    <property type="match status" value="1"/>
</dbReference>
<protein>
    <recommendedName>
        <fullName evidence="8">DUF4215 domain-containing protein</fullName>
    </recommendedName>
</protein>
<feature type="transmembrane region" description="Helical" evidence="5">
    <location>
        <begin position="617"/>
        <end position="634"/>
    </location>
</feature>
<evidence type="ECO:0008006" key="8">
    <source>
        <dbReference type="Google" id="ProtNLM"/>
    </source>
</evidence>
<dbReference type="EMBL" id="CAMPGE010001161">
    <property type="protein sequence ID" value="CAI2359932.1"/>
    <property type="molecule type" value="Genomic_DNA"/>
</dbReference>
<evidence type="ECO:0000256" key="1">
    <source>
        <dbReference type="ARBA" id="ARBA00022729"/>
    </source>
</evidence>
<sequence length="1065" mass="116647">MSSRTTLSWLGPGALALVMLVVIGSCVGMVEEESPIFRSFGEFEPGFRMLCGGSACGSGKCYTDPCGEECDDGNKDNGDGCDSDCKIESGYTCNCSTSSASICTKLCGNGSNNPGEQCDDDNETNGDGCDQNCSIESGYTCNGWPSTCVANPCPNGIIDSGEQCDDNNGTDGDGCSSSCQIESGYECSGTPSSCNLICSNSAIDSGEQCDDGDATSGDGCNSACQIESGYECNGTPSSCNLICGNSAIDSGEQCDDGGVTAGDGCDASCQIESGYECNGTPSSCSLVCSNSVIDSGEACDDGGVASSDGCDATCQIESGWECSGAPSSCNLICSNSRIDSGEQCDDGGSSGGDGCDSTCQIESGWECSGAPSSCNLMCSNGRIDSGEQCDDGNLINGDGCDSTCNIEGGWECSTSNPSSCNLICSNSRIDGSETCDDGNLINGDGCDDTCQVETLYECPISNPSVCNLICSNSENNSPEECDDGNTVDNDGCDSNCKIEEGWVCSSYPSQCSFCGDGKIEYDEKCDDSNILSEDGCSTVCKIETNYKCTGEPSVCNITKIEASAEVKQIGTAVSASLNAGMSSQLAIATILGQSLSSMWILINTLQIINYSAMMTLYFPKIVITLFSYLGVANLENKMFSNLYLLHFDNSQVEDRASWDYRFENQNVESTNVLLNCADMFFALILLAIYNFFVMILGCILRRFWPYDNKLGKDAKFWTKIMTFFSKRVSVMQEEFFFNSVYRIAFELFLDICFASLYNIYNLQWVNYIDYYSNIVSFIWIFLFSLILLSIPFLYCWIPKNYDKENGRFKVFFEDFKHSHKVYMLDHFIFLLRRLSLILVLIMRWNHGIQQIGIFLIACVIVVLWKIIARPFKSAILNFQDSLFEIFLTCIILMYFKFTNSDDELASSGANHWIGLACAFLVLTMIIINFITMIYLNIHKLCFKKKKGQINVKKAMKRIKRKIPANMDLRKIYERESIPKRMQENNNLCSEISEFQKSVSDNSKMSIFHSKPNTRPRLPTTDTIPPKIYHRDDPNLPSGSVHGFDRQQPRKLHVSNVKYGERVFKM</sequence>
<dbReference type="GO" id="GO:0004222">
    <property type="term" value="F:metalloendopeptidase activity"/>
    <property type="evidence" value="ECO:0007669"/>
    <property type="project" value="TreeGrafter"/>
</dbReference>
<evidence type="ECO:0000313" key="6">
    <source>
        <dbReference type="EMBL" id="CAI2359932.1"/>
    </source>
</evidence>